<evidence type="ECO:0000313" key="3">
    <source>
        <dbReference type="EMBL" id="KKN49128.1"/>
    </source>
</evidence>
<proteinExistence type="predicted"/>
<dbReference type="PANTHER" id="PTHR48104:SF30">
    <property type="entry name" value="METACASPASE-1"/>
    <property type="match status" value="1"/>
</dbReference>
<dbReference type="Pfam" id="PF14326">
    <property type="entry name" value="DUF4384"/>
    <property type="match status" value="1"/>
</dbReference>
<evidence type="ECO:0000259" key="2">
    <source>
        <dbReference type="Pfam" id="PF14326"/>
    </source>
</evidence>
<dbReference type="AlphaFoldDB" id="A0A0F9U641"/>
<sequence>MKKSIVFISLFLLFSVYLLSARRALIIGIDHYKYNDIYGGKLDLRGCTNDALDIKNILIEKFDFKETEMRLLLNQDATKESILEGFQWLVRETKPQDWVVFSFSGHGKQIQDLNGDEEDGLDECICPYDVEPRYLLNLISDDDINQFIIKLKDRRAFFLFDSCHSGTIKRGISPEANGINKEGYFARILPSPDLLEEESQYRGKQTHKYYAESTKDVKSGVDFAQGKGEILVFSASAPHQVAIPININSDHPNGAMTYSVLKGLEGGADKNNDDVITYRELLQFSRDYLKGLKLKQEPQIDAEPGKIDKPIFFLTPQAELSNLINSSSSFSINLRLFGGTSNKIKLKDHVEFYVDSEKSGYLYLFAISVDGEVCCLLPNLYQKDNHIEAREGIIIPPFDGKFSIETVEPLGKMRTLAIVAKRPLDLARFCGSREDELLHTLGSDELKELVRSTRGIARVLSQAEWAAAVLEIYIVK</sequence>
<dbReference type="Pfam" id="PF00656">
    <property type="entry name" value="Peptidase_C14"/>
    <property type="match status" value="1"/>
</dbReference>
<feature type="domain" description="DUF4384" evidence="2">
    <location>
        <begin position="347"/>
        <end position="423"/>
    </location>
</feature>
<name>A0A0F9U641_9ZZZZ</name>
<dbReference type="InterPro" id="IPR029030">
    <property type="entry name" value="Caspase-like_dom_sf"/>
</dbReference>
<dbReference type="InterPro" id="IPR011600">
    <property type="entry name" value="Pept_C14_caspase"/>
</dbReference>
<dbReference type="GO" id="GO:0004197">
    <property type="term" value="F:cysteine-type endopeptidase activity"/>
    <property type="evidence" value="ECO:0007669"/>
    <property type="project" value="InterPro"/>
</dbReference>
<gene>
    <name evidence="3" type="ORF">LCGC14_0646020</name>
</gene>
<dbReference type="InterPro" id="IPR050452">
    <property type="entry name" value="Metacaspase"/>
</dbReference>
<dbReference type="GO" id="GO:0005737">
    <property type="term" value="C:cytoplasm"/>
    <property type="evidence" value="ECO:0007669"/>
    <property type="project" value="TreeGrafter"/>
</dbReference>
<dbReference type="InterPro" id="IPR018247">
    <property type="entry name" value="EF_Hand_1_Ca_BS"/>
</dbReference>
<organism evidence="3">
    <name type="scientific">marine sediment metagenome</name>
    <dbReference type="NCBI Taxonomy" id="412755"/>
    <lineage>
        <taxon>unclassified sequences</taxon>
        <taxon>metagenomes</taxon>
        <taxon>ecological metagenomes</taxon>
    </lineage>
</organism>
<dbReference type="PANTHER" id="PTHR48104">
    <property type="entry name" value="METACASPASE-4"/>
    <property type="match status" value="1"/>
</dbReference>
<reference evidence="3" key="1">
    <citation type="journal article" date="2015" name="Nature">
        <title>Complex archaea that bridge the gap between prokaryotes and eukaryotes.</title>
        <authorList>
            <person name="Spang A."/>
            <person name="Saw J.H."/>
            <person name="Jorgensen S.L."/>
            <person name="Zaremba-Niedzwiedzka K."/>
            <person name="Martijn J."/>
            <person name="Lind A.E."/>
            <person name="van Eijk R."/>
            <person name="Schleper C."/>
            <person name="Guy L."/>
            <person name="Ettema T.J."/>
        </authorList>
    </citation>
    <scope>NUCLEOTIDE SEQUENCE</scope>
</reference>
<dbReference type="Gene3D" id="3.40.50.1460">
    <property type="match status" value="1"/>
</dbReference>
<feature type="domain" description="Peptidase C14 caspase" evidence="1">
    <location>
        <begin position="22"/>
        <end position="302"/>
    </location>
</feature>
<dbReference type="InterPro" id="IPR025493">
    <property type="entry name" value="DUF4384"/>
</dbReference>
<dbReference type="SUPFAM" id="SSF52129">
    <property type="entry name" value="Caspase-like"/>
    <property type="match status" value="1"/>
</dbReference>
<comment type="caution">
    <text evidence="3">The sequence shown here is derived from an EMBL/GenBank/DDBJ whole genome shotgun (WGS) entry which is preliminary data.</text>
</comment>
<dbReference type="GO" id="GO:0006508">
    <property type="term" value="P:proteolysis"/>
    <property type="evidence" value="ECO:0007669"/>
    <property type="project" value="InterPro"/>
</dbReference>
<dbReference type="PROSITE" id="PS00018">
    <property type="entry name" value="EF_HAND_1"/>
    <property type="match status" value="1"/>
</dbReference>
<evidence type="ECO:0000259" key="1">
    <source>
        <dbReference type="Pfam" id="PF00656"/>
    </source>
</evidence>
<accession>A0A0F9U641</accession>
<dbReference type="EMBL" id="LAZR01001183">
    <property type="protein sequence ID" value="KKN49128.1"/>
    <property type="molecule type" value="Genomic_DNA"/>
</dbReference>
<protein>
    <submittedName>
        <fullName evidence="3">Uncharacterized protein</fullName>
    </submittedName>
</protein>